<accession>A0A936F5D2</accession>
<dbReference type="EMBL" id="JADKCH010000018">
    <property type="protein sequence ID" value="MBK8573407.1"/>
    <property type="molecule type" value="Genomic_DNA"/>
</dbReference>
<protein>
    <submittedName>
        <fullName evidence="2">Uncharacterized protein</fullName>
    </submittedName>
</protein>
<comment type="caution">
    <text evidence="2">The sequence shown here is derived from an EMBL/GenBank/DDBJ whole genome shotgun (WGS) entry which is preliminary data.</text>
</comment>
<dbReference type="AlphaFoldDB" id="A0A936F5D2"/>
<evidence type="ECO:0000256" key="1">
    <source>
        <dbReference type="SAM" id="MobiDB-lite"/>
    </source>
</evidence>
<gene>
    <name evidence="2" type="ORF">IPN91_12365</name>
</gene>
<organism evidence="2 3">
    <name type="scientific">Candidatus Geothrix odensensis</name>
    <dbReference type="NCBI Taxonomy" id="2954440"/>
    <lineage>
        <taxon>Bacteria</taxon>
        <taxon>Pseudomonadati</taxon>
        <taxon>Acidobacteriota</taxon>
        <taxon>Holophagae</taxon>
        <taxon>Holophagales</taxon>
        <taxon>Holophagaceae</taxon>
        <taxon>Geothrix</taxon>
    </lineage>
</organism>
<sequence length="148" mass="15633">MTLPEQEPLPPAVNRLKQQVQKWRQAKDGQFSLTPDAFWDAAVPLAVKYGVCRIARAVELDYGGLRKRVAALAGKPSPEPSITFVEIPASGRAATGHPASAPRQNPTPESGLVIDISRPDGARMRISLKPGTDLDAAGIVAAFVGGGL</sequence>
<reference evidence="2 3" key="1">
    <citation type="submission" date="2020-10" db="EMBL/GenBank/DDBJ databases">
        <title>Connecting structure to function with the recovery of over 1000 high-quality activated sludge metagenome-assembled genomes encoding full-length rRNA genes using long-read sequencing.</title>
        <authorList>
            <person name="Singleton C.M."/>
            <person name="Petriglieri F."/>
            <person name="Kristensen J.M."/>
            <person name="Kirkegaard R.H."/>
            <person name="Michaelsen T.Y."/>
            <person name="Andersen M.H."/>
            <person name="Karst S.M."/>
            <person name="Dueholm M.S."/>
            <person name="Nielsen P.H."/>
            <person name="Albertsen M."/>
        </authorList>
    </citation>
    <scope>NUCLEOTIDE SEQUENCE [LARGE SCALE GENOMIC DNA]</scope>
    <source>
        <strain evidence="2">OdNE_18-Q3-R46-58_MAXAC.008</strain>
    </source>
</reference>
<evidence type="ECO:0000313" key="3">
    <source>
        <dbReference type="Proteomes" id="UP000709959"/>
    </source>
</evidence>
<name>A0A936F5D2_9BACT</name>
<feature type="region of interest" description="Disordered" evidence="1">
    <location>
        <begin position="92"/>
        <end position="115"/>
    </location>
</feature>
<proteinExistence type="predicted"/>
<evidence type="ECO:0000313" key="2">
    <source>
        <dbReference type="EMBL" id="MBK8573407.1"/>
    </source>
</evidence>
<dbReference type="Proteomes" id="UP000709959">
    <property type="component" value="Unassembled WGS sequence"/>
</dbReference>